<name>A0ABQ9HJD2_9NEOP</name>
<sequence length="74" mass="8257">MLTGGHKLTLIRRIQTPAVALVLHTAFIMYQMGDGSENEVLCRDNLGNTRDKDMYNSTDDSDVTGAVLQMKEKK</sequence>
<proteinExistence type="predicted"/>
<reference evidence="1 2" key="1">
    <citation type="submission" date="2023-02" db="EMBL/GenBank/DDBJ databases">
        <title>LHISI_Scaffold_Assembly.</title>
        <authorList>
            <person name="Stuart O.P."/>
            <person name="Cleave R."/>
            <person name="Magrath M.J.L."/>
            <person name="Mikheyev A.S."/>
        </authorList>
    </citation>
    <scope>NUCLEOTIDE SEQUENCE [LARGE SCALE GENOMIC DNA]</scope>
    <source>
        <strain evidence="1">Daus_M_001</strain>
        <tissue evidence="1">Leg muscle</tissue>
    </source>
</reference>
<keyword evidence="2" id="KW-1185">Reference proteome</keyword>
<dbReference type="Proteomes" id="UP001159363">
    <property type="component" value="Chromosome 4"/>
</dbReference>
<evidence type="ECO:0000313" key="1">
    <source>
        <dbReference type="EMBL" id="KAJ8884048.1"/>
    </source>
</evidence>
<evidence type="ECO:0000313" key="2">
    <source>
        <dbReference type="Proteomes" id="UP001159363"/>
    </source>
</evidence>
<protein>
    <submittedName>
        <fullName evidence="1">Uncharacterized protein</fullName>
    </submittedName>
</protein>
<gene>
    <name evidence="1" type="ORF">PR048_015905</name>
</gene>
<accession>A0ABQ9HJD2</accession>
<organism evidence="1 2">
    <name type="scientific">Dryococelus australis</name>
    <dbReference type="NCBI Taxonomy" id="614101"/>
    <lineage>
        <taxon>Eukaryota</taxon>
        <taxon>Metazoa</taxon>
        <taxon>Ecdysozoa</taxon>
        <taxon>Arthropoda</taxon>
        <taxon>Hexapoda</taxon>
        <taxon>Insecta</taxon>
        <taxon>Pterygota</taxon>
        <taxon>Neoptera</taxon>
        <taxon>Polyneoptera</taxon>
        <taxon>Phasmatodea</taxon>
        <taxon>Verophasmatodea</taxon>
        <taxon>Anareolatae</taxon>
        <taxon>Phasmatidae</taxon>
        <taxon>Eurycanthinae</taxon>
        <taxon>Dryococelus</taxon>
    </lineage>
</organism>
<dbReference type="EMBL" id="JARBHB010000005">
    <property type="protein sequence ID" value="KAJ8884048.1"/>
    <property type="molecule type" value="Genomic_DNA"/>
</dbReference>
<comment type="caution">
    <text evidence="1">The sequence shown here is derived from an EMBL/GenBank/DDBJ whole genome shotgun (WGS) entry which is preliminary data.</text>
</comment>